<dbReference type="NCBIfam" id="TIGR01845">
    <property type="entry name" value="outer_NodT"/>
    <property type="match status" value="1"/>
</dbReference>
<evidence type="ECO:0000256" key="3">
    <source>
        <dbReference type="SAM" id="MobiDB-lite"/>
    </source>
</evidence>
<reference evidence="6" key="1">
    <citation type="submission" date="2017-05" db="EMBL/GenBank/DDBJ databases">
        <title>Complete and WGS of Bordetella genogroups.</title>
        <authorList>
            <person name="Spilker T."/>
            <person name="Lipuma J."/>
        </authorList>
    </citation>
    <scope>NUCLEOTIDE SEQUENCE [LARGE SCALE GENOMIC DNA]</scope>
    <source>
        <strain evidence="6">AU8856</strain>
    </source>
</reference>
<dbReference type="PROSITE" id="PS51020">
    <property type="entry name" value="SPONDIN"/>
    <property type="match status" value="1"/>
</dbReference>
<dbReference type="SUPFAM" id="SSF56954">
    <property type="entry name" value="Outer membrane efflux proteins (OEP)"/>
    <property type="match status" value="1"/>
</dbReference>
<dbReference type="GO" id="GO:0015562">
    <property type="term" value="F:efflux transmembrane transporter activity"/>
    <property type="evidence" value="ECO:0007669"/>
    <property type="project" value="InterPro"/>
</dbReference>
<comment type="similarity">
    <text evidence="1 2">Belongs to the outer membrane factor (OMF) (TC 1.B.17) family.</text>
</comment>
<feature type="region of interest" description="Disordered" evidence="3">
    <location>
        <begin position="119"/>
        <end position="138"/>
    </location>
</feature>
<comment type="caution">
    <text evidence="5">The sequence shown here is derived from an EMBL/GenBank/DDBJ whole genome shotgun (WGS) entry which is preliminary data.</text>
</comment>
<evidence type="ECO:0000313" key="6">
    <source>
        <dbReference type="Proteomes" id="UP000215767"/>
    </source>
</evidence>
<sequence>MTTRTMRTPLRISLSAAFIAALAGCSLMPDYERPAAPIDAAYPSGPAYRSANQATVPPGGLATADVGWRDFFTDPLLQELISLSLQNNRDLRVAALNVEAARAQYRIQRSELFPTVGVGAQETAQRTPGDLSRSGSATTTRTYQVGASVASWELDFFGRIRSLNEQALQLYLAQDETRTATQLSLVSEVATAYLTLRSDQELLQLTRDTLTSQRDSYNLTKQSYDNDIATALDLSQAEVSVRTAERNQSQFERQVAQDMNALVLLLGNPLPQDVRARLETPASLNDAMMPTGLPAGLPSDLLERRPDIRAAEHQLEAANANIGAARAAFFPTISLTASAGTASASLGRLFKGGQGAWSFAPEISVPIFAGGSLQANLDLSKVQKRIEIANYEKSIQSAFRDVADALAGRGTIDDQIRAQQLLVQANQRAYDLSQQRFRQGVDSYLNVLDSQRSLYDSQQILVQTRLARLTNLVDLYKALGGGWTEHTAQASPGAPGQAAPQQTSQQMPQQTSQQTTPQQNAMQAESAGMRAAR</sequence>
<comment type="subcellular location">
    <subcellularLocation>
        <location evidence="2">Cell membrane</location>
        <topology evidence="2">Lipid-anchor</topology>
    </subcellularLocation>
</comment>
<dbReference type="InterPro" id="IPR010131">
    <property type="entry name" value="MdtP/NodT-like"/>
</dbReference>
<dbReference type="InterPro" id="IPR003423">
    <property type="entry name" value="OMP_efflux"/>
</dbReference>
<keyword evidence="2" id="KW-0472">Membrane</keyword>
<dbReference type="Gene3D" id="2.20.200.10">
    <property type="entry name" value="Outer membrane efflux proteins (OEP)"/>
    <property type="match status" value="1"/>
</dbReference>
<evidence type="ECO:0000256" key="2">
    <source>
        <dbReference type="RuleBase" id="RU362097"/>
    </source>
</evidence>
<evidence type="ECO:0000313" key="5">
    <source>
        <dbReference type="EMBL" id="OZI61026.1"/>
    </source>
</evidence>
<dbReference type="PROSITE" id="PS51257">
    <property type="entry name" value="PROKAR_LIPOPROTEIN"/>
    <property type="match status" value="1"/>
</dbReference>
<feature type="region of interest" description="Disordered" evidence="3">
    <location>
        <begin position="486"/>
        <end position="533"/>
    </location>
</feature>
<evidence type="ECO:0000256" key="1">
    <source>
        <dbReference type="ARBA" id="ARBA00007613"/>
    </source>
</evidence>
<feature type="domain" description="Spondin" evidence="4">
    <location>
        <begin position="1"/>
        <end position="75"/>
    </location>
</feature>
<dbReference type="GO" id="GO:0005886">
    <property type="term" value="C:plasma membrane"/>
    <property type="evidence" value="ECO:0007669"/>
    <property type="project" value="UniProtKB-SubCell"/>
</dbReference>
<dbReference type="Pfam" id="PF02321">
    <property type="entry name" value="OEP"/>
    <property type="match status" value="2"/>
</dbReference>
<accession>A0A261UGH3</accession>
<dbReference type="Gene3D" id="1.20.1600.10">
    <property type="entry name" value="Outer membrane efflux proteins (OEP)"/>
    <property type="match status" value="1"/>
</dbReference>
<keyword evidence="2" id="KW-0812">Transmembrane</keyword>
<protein>
    <submittedName>
        <fullName evidence="5">Multidrug transporter</fullName>
    </submittedName>
</protein>
<keyword evidence="2" id="KW-0732">Signal</keyword>
<keyword evidence="6" id="KW-1185">Reference proteome</keyword>
<feature type="chain" id="PRO_5011829793" evidence="2">
    <location>
        <begin position="24"/>
        <end position="533"/>
    </location>
</feature>
<dbReference type="Proteomes" id="UP000215767">
    <property type="component" value="Unassembled WGS sequence"/>
</dbReference>
<dbReference type="PANTHER" id="PTHR30203">
    <property type="entry name" value="OUTER MEMBRANE CATION EFFLUX PROTEIN"/>
    <property type="match status" value="1"/>
</dbReference>
<evidence type="ECO:0000259" key="4">
    <source>
        <dbReference type="PROSITE" id="PS51020"/>
    </source>
</evidence>
<proteinExistence type="inferred from homology"/>
<gene>
    <name evidence="5" type="ORF">CAL28_16890</name>
</gene>
<organism evidence="5 6">
    <name type="scientific">Bordetella genomosp. 11</name>
    <dbReference type="NCBI Taxonomy" id="1416808"/>
    <lineage>
        <taxon>Bacteria</taxon>
        <taxon>Pseudomonadati</taxon>
        <taxon>Pseudomonadota</taxon>
        <taxon>Betaproteobacteria</taxon>
        <taxon>Burkholderiales</taxon>
        <taxon>Alcaligenaceae</taxon>
        <taxon>Bordetella</taxon>
    </lineage>
</organism>
<dbReference type="AlphaFoldDB" id="A0A261UGH3"/>
<name>A0A261UGH3_9BORD</name>
<keyword evidence="2" id="KW-1134">Transmembrane beta strand</keyword>
<keyword evidence="2" id="KW-0564">Palmitate</keyword>
<dbReference type="EMBL" id="NEVS01000004">
    <property type="protein sequence ID" value="OZI61026.1"/>
    <property type="molecule type" value="Genomic_DNA"/>
</dbReference>
<dbReference type="InterPro" id="IPR009465">
    <property type="entry name" value="Spondin_N"/>
</dbReference>
<keyword evidence="2" id="KW-0449">Lipoprotein</keyword>
<dbReference type="PANTHER" id="PTHR30203:SF32">
    <property type="entry name" value="CATION EFFLUX SYSTEM PROTEIN CUSC"/>
    <property type="match status" value="1"/>
</dbReference>
<feature type="compositionally biased region" description="Low complexity" evidence="3">
    <location>
        <begin position="487"/>
        <end position="519"/>
    </location>
</feature>
<feature type="signal peptide" evidence="2">
    <location>
        <begin position="1"/>
        <end position="23"/>
    </location>
</feature>